<organism evidence="1 2">
    <name type="scientific">Striga hermonthica</name>
    <name type="common">Purple witchweed</name>
    <name type="synonym">Buchnera hermonthica</name>
    <dbReference type="NCBI Taxonomy" id="68872"/>
    <lineage>
        <taxon>Eukaryota</taxon>
        <taxon>Viridiplantae</taxon>
        <taxon>Streptophyta</taxon>
        <taxon>Embryophyta</taxon>
        <taxon>Tracheophyta</taxon>
        <taxon>Spermatophyta</taxon>
        <taxon>Magnoliopsida</taxon>
        <taxon>eudicotyledons</taxon>
        <taxon>Gunneridae</taxon>
        <taxon>Pentapetalae</taxon>
        <taxon>asterids</taxon>
        <taxon>lamiids</taxon>
        <taxon>Lamiales</taxon>
        <taxon>Orobanchaceae</taxon>
        <taxon>Buchnereae</taxon>
        <taxon>Striga</taxon>
    </lineage>
</organism>
<protein>
    <submittedName>
        <fullName evidence="1">Uncharacterized protein</fullName>
    </submittedName>
</protein>
<comment type="caution">
    <text evidence="1">The sequence shown here is derived from an EMBL/GenBank/DDBJ whole genome shotgun (WGS) entry which is preliminary data.</text>
</comment>
<sequence length="108" mass="12547">MGSISIFLHKNLRDFHTLPTKPMAGKAAKSVARAEVLLAGADWEFDPERKEMKTKRKGHKVDRLAAEKRERTAELMQAMPEMLADYRKRRWERKMKAEEDAAKKALHE</sequence>
<reference evidence="1" key="1">
    <citation type="submission" date="2019-12" db="EMBL/GenBank/DDBJ databases">
        <authorList>
            <person name="Scholes J."/>
        </authorList>
    </citation>
    <scope>NUCLEOTIDE SEQUENCE</scope>
</reference>
<dbReference type="Proteomes" id="UP001153555">
    <property type="component" value="Unassembled WGS sequence"/>
</dbReference>
<keyword evidence="2" id="KW-1185">Reference proteome</keyword>
<evidence type="ECO:0000313" key="2">
    <source>
        <dbReference type="Proteomes" id="UP001153555"/>
    </source>
</evidence>
<dbReference type="PANTHER" id="PTHR36781:SF1">
    <property type="entry name" value="OS05G0114600 PROTEIN"/>
    <property type="match status" value="1"/>
</dbReference>
<dbReference type="OrthoDB" id="18529at2759"/>
<gene>
    <name evidence="1" type="ORF">SHERM_13924</name>
</gene>
<accession>A0A9N7MRF6</accession>
<evidence type="ECO:0000313" key="1">
    <source>
        <dbReference type="EMBL" id="CAA0813365.1"/>
    </source>
</evidence>
<proteinExistence type="predicted"/>
<dbReference type="AlphaFoldDB" id="A0A9N7MRF6"/>
<dbReference type="EMBL" id="CACSLK010011313">
    <property type="protein sequence ID" value="CAA0813365.1"/>
    <property type="molecule type" value="Genomic_DNA"/>
</dbReference>
<name>A0A9N7MRF6_STRHE</name>
<dbReference type="PANTHER" id="PTHR36781">
    <property type="entry name" value="OS05G0114600 PROTEIN"/>
    <property type="match status" value="1"/>
</dbReference>